<feature type="region of interest" description="Disordered" evidence="2">
    <location>
        <begin position="583"/>
        <end position="652"/>
    </location>
</feature>
<dbReference type="GO" id="GO:0005829">
    <property type="term" value="C:cytosol"/>
    <property type="evidence" value="ECO:0007669"/>
    <property type="project" value="TreeGrafter"/>
</dbReference>
<accession>A0AAN8MWH8</accession>
<evidence type="ECO:0000256" key="2">
    <source>
        <dbReference type="SAM" id="MobiDB-lite"/>
    </source>
</evidence>
<reference evidence="4 5" key="1">
    <citation type="submission" date="2019-10" db="EMBL/GenBank/DDBJ databases">
        <authorList>
            <person name="Palmer J.M."/>
        </authorList>
    </citation>
    <scope>NUCLEOTIDE SEQUENCE [LARGE SCALE GENOMIC DNA]</scope>
    <source>
        <strain evidence="4 5">TWF718</strain>
    </source>
</reference>
<name>A0AAN8MWH8_9PEZI</name>
<dbReference type="PANTHER" id="PTHR15830:SF10">
    <property type="entry name" value="TELOMERE LENGTH REGULATION PROTEIN TEL2 HOMOLOG"/>
    <property type="match status" value="1"/>
</dbReference>
<evidence type="ECO:0000313" key="5">
    <source>
        <dbReference type="Proteomes" id="UP001313282"/>
    </source>
</evidence>
<evidence type="ECO:0000313" key="4">
    <source>
        <dbReference type="EMBL" id="KAK6342697.1"/>
    </source>
</evidence>
<feature type="region of interest" description="Disordered" evidence="2">
    <location>
        <begin position="84"/>
        <end position="105"/>
    </location>
</feature>
<feature type="compositionally biased region" description="Polar residues" evidence="2">
    <location>
        <begin position="85"/>
        <end position="105"/>
    </location>
</feature>
<dbReference type="GO" id="GO:0042162">
    <property type="term" value="F:telomeric DNA binding"/>
    <property type="evidence" value="ECO:0007669"/>
    <property type="project" value="TreeGrafter"/>
</dbReference>
<evidence type="ECO:0000259" key="3">
    <source>
        <dbReference type="Pfam" id="PF10193"/>
    </source>
</evidence>
<dbReference type="InterPro" id="IPR038528">
    <property type="entry name" value="TEL2_C_sf"/>
</dbReference>
<protein>
    <submittedName>
        <fullName evidence="4">Telomere binding protein</fullName>
    </submittedName>
</protein>
<keyword evidence="5" id="KW-1185">Reference proteome</keyword>
<dbReference type="GO" id="GO:0051083">
    <property type="term" value="P:'de novo' cotranslational protein folding"/>
    <property type="evidence" value="ECO:0007669"/>
    <property type="project" value="TreeGrafter"/>
</dbReference>
<comment type="similarity">
    <text evidence="1">Belongs to the TEL2 family.</text>
</comment>
<proteinExistence type="inferred from homology"/>
<sequence length="1040" mass="115127">MDDLITPIRITSLRTSNPEEVIDLKLSSTTLIRPVEELPSIVDTSSASKSNNNRKPTSPEDALEILRSQPSLSELSTTLSYLISRPQTTGDTNQNETTSPPEFDITSISPLTSRVVNVLIIDIIPSFWGILTSSTSSHKTDRNKLLQCLRSIVGLGGVIERLRLLLKQVPTAGRAKNVTVTKVDIEGVGKKEGVLVQIRDLMDVLGYILRGNGVLETFWEGLKYTSGSQNAEDRKKEMAWKEFVGLVAGGKVLSVAAEADIAISEAGDVVEKRRYSWIGDGKQYTAWLRENIRSIVDKTDINDNNMWKAISSVLARGFGLGYTESLIDIRLYQNPSILTKDIFTSVRLLLSHLKDHERGNYINTLLKLLSQNHLPAYSEDNENYTKCVLLAAKVIEELCILNDGLQKGYQDVLLEWILVNGGPGSGEPTGIRRAIICALKASTEAPTIFQEVLESQVQTFGENLWIRHAPIIHQEVNVQCLLLCAGYVHSQPPSYLKIIARSSSFMNGVSNHLASTNTRVRFLGMIVGETISTLVDKSERQLKFKDSLDASDEEAAKWRALITVDDIMPNFDIFKDKAFAFSSSKRSPKKPAPASAKKPTIVEITDTPSSTAVDTTPSTRIQELDSSSDDDLVPYPKPDSDPEDSDDDATLVNRKKVQPPVYIRDLLYLLGDHDSFDKQKIALLNAAVLIRRKATNGTEVSAHAVDLLAALVGIQDKFSMEDFDNLRLKAVVSLLVTLPLVSGPWTSQRIFEGDYSLAERCVMLSGIGIAAMELSGEEIPDNSPLYQLQLSASEKEKTHFPSKKLPKRLHDIYAPPSTAIDTISNRLKDSILQPIAAKAADELSPAPNLVKIRKFSTRMEVEASRKKPGVNKLSQIVIPAFFGPLTGRWWVYVKDHGGASSDRLIPHLLGLYIKTLTVLLHATGPNGLMVPQMVDGFWDILLSLRHAKITLENSTVLDAVLIGLLTIFDICREDRDRRRLAEERSKELVETQEWVSKVFEGSDGSEGNGEERKGLAAAVLLRCREVVERYERILMGDLIG</sequence>
<gene>
    <name evidence="4" type="primary">TEL2</name>
    <name evidence="4" type="ORF">TWF718_008089</name>
</gene>
<dbReference type="EMBL" id="JAVHNR010000005">
    <property type="protein sequence ID" value="KAK6342697.1"/>
    <property type="molecule type" value="Genomic_DNA"/>
</dbReference>
<dbReference type="InterPro" id="IPR019337">
    <property type="entry name" value="Telomere_length_regulation_dom"/>
</dbReference>
<comment type="caution">
    <text evidence="4">The sequence shown here is derived from an EMBL/GenBank/DDBJ whole genome shotgun (WGS) entry which is preliminary data.</text>
</comment>
<dbReference type="InterPro" id="IPR051970">
    <property type="entry name" value="TEL2_Regulation"/>
</dbReference>
<dbReference type="AlphaFoldDB" id="A0AAN8MWH8"/>
<dbReference type="PANTHER" id="PTHR15830">
    <property type="entry name" value="TELOMERE LENGTH REGULATION PROTEIN TEL2 FAMILY MEMBER"/>
    <property type="match status" value="1"/>
</dbReference>
<dbReference type="Proteomes" id="UP001313282">
    <property type="component" value="Unassembled WGS sequence"/>
</dbReference>
<feature type="domain" description="Telomere length regulation protein conserved" evidence="3">
    <location>
        <begin position="660"/>
        <end position="771"/>
    </location>
</feature>
<feature type="compositionally biased region" description="Polar residues" evidence="2">
    <location>
        <begin position="606"/>
        <end position="625"/>
    </location>
</feature>
<organism evidence="4 5">
    <name type="scientific">Orbilia javanica</name>
    <dbReference type="NCBI Taxonomy" id="47235"/>
    <lineage>
        <taxon>Eukaryota</taxon>
        <taxon>Fungi</taxon>
        <taxon>Dikarya</taxon>
        <taxon>Ascomycota</taxon>
        <taxon>Pezizomycotina</taxon>
        <taxon>Orbiliomycetes</taxon>
        <taxon>Orbiliales</taxon>
        <taxon>Orbiliaceae</taxon>
        <taxon>Orbilia</taxon>
    </lineage>
</organism>
<dbReference type="Pfam" id="PF10193">
    <property type="entry name" value="Telomere_reg-2"/>
    <property type="match status" value="1"/>
</dbReference>
<feature type="region of interest" description="Disordered" evidence="2">
    <location>
        <begin position="42"/>
        <end position="61"/>
    </location>
</feature>
<feature type="compositionally biased region" description="Polar residues" evidence="2">
    <location>
        <begin position="42"/>
        <end position="56"/>
    </location>
</feature>
<evidence type="ECO:0000256" key="1">
    <source>
        <dbReference type="ARBA" id="ARBA00006133"/>
    </source>
</evidence>
<dbReference type="GO" id="GO:0051879">
    <property type="term" value="F:Hsp90 protein binding"/>
    <property type="evidence" value="ECO:0007669"/>
    <property type="project" value="TreeGrafter"/>
</dbReference>
<dbReference type="Gene3D" id="1.25.40.720">
    <property type="entry name" value="Telomere length regulation protein 2, C-terminal domain"/>
    <property type="match status" value="2"/>
</dbReference>